<dbReference type="AlphaFoldDB" id="A0AAE1JAT1"/>
<reference evidence="1" key="1">
    <citation type="submission" date="2023-10" db="EMBL/GenBank/DDBJ databases">
        <title>Chromosome-level genome of the transformable northern wattle, Acacia crassicarpa.</title>
        <authorList>
            <person name="Massaro I."/>
            <person name="Sinha N.R."/>
            <person name="Poethig S."/>
            <person name="Leichty A.R."/>
        </authorList>
    </citation>
    <scope>NUCLEOTIDE SEQUENCE</scope>
    <source>
        <strain evidence="1">Acra3RX</strain>
        <tissue evidence="1">Leaf</tissue>
    </source>
</reference>
<organism evidence="1 2">
    <name type="scientific">Acacia crassicarpa</name>
    <name type="common">northern wattle</name>
    <dbReference type="NCBI Taxonomy" id="499986"/>
    <lineage>
        <taxon>Eukaryota</taxon>
        <taxon>Viridiplantae</taxon>
        <taxon>Streptophyta</taxon>
        <taxon>Embryophyta</taxon>
        <taxon>Tracheophyta</taxon>
        <taxon>Spermatophyta</taxon>
        <taxon>Magnoliopsida</taxon>
        <taxon>eudicotyledons</taxon>
        <taxon>Gunneridae</taxon>
        <taxon>Pentapetalae</taxon>
        <taxon>rosids</taxon>
        <taxon>fabids</taxon>
        <taxon>Fabales</taxon>
        <taxon>Fabaceae</taxon>
        <taxon>Caesalpinioideae</taxon>
        <taxon>mimosoid clade</taxon>
        <taxon>Acacieae</taxon>
        <taxon>Acacia</taxon>
    </lineage>
</organism>
<dbReference type="EMBL" id="JAWXYG010000008">
    <property type="protein sequence ID" value="KAK4265367.1"/>
    <property type="molecule type" value="Genomic_DNA"/>
</dbReference>
<keyword evidence="2" id="KW-1185">Reference proteome</keyword>
<evidence type="ECO:0000313" key="1">
    <source>
        <dbReference type="EMBL" id="KAK4265367.1"/>
    </source>
</evidence>
<comment type="caution">
    <text evidence="1">The sequence shown here is derived from an EMBL/GenBank/DDBJ whole genome shotgun (WGS) entry which is preliminary data.</text>
</comment>
<accession>A0AAE1JAT1</accession>
<protein>
    <submittedName>
        <fullName evidence="1">Uncharacterized protein</fullName>
    </submittedName>
</protein>
<name>A0AAE1JAT1_9FABA</name>
<proteinExistence type="predicted"/>
<evidence type="ECO:0000313" key="2">
    <source>
        <dbReference type="Proteomes" id="UP001293593"/>
    </source>
</evidence>
<sequence>MRAYICGCVLTTLSVSFSLSLPSSSPRKTLFLYLQTLLVTFNVSAILSCTKVIDDWRTNEASRRCFFGYFLPIQNPNSPSKAYCSYYNGNPFLICSGVISHQNPFFSLLFLRPTFNLDCKLFTFCLLTPLELRETGEGRVILGNSKGSDGRATESKNQICHLFGKIILHTIMIVLAEVVSSFGGIENFCIVHF</sequence>
<dbReference type="Proteomes" id="UP001293593">
    <property type="component" value="Unassembled WGS sequence"/>
</dbReference>
<gene>
    <name evidence="1" type="ORF">QN277_026428</name>
</gene>